<protein>
    <recommendedName>
        <fullName evidence="3">RNA-directed RNA polymerase</fullName>
    </recommendedName>
</protein>
<sequence>MEAKLISMFTGRGQSTKHHPKSINAKGFERAGVAVEETRKRKSSKAKTKSRGGSLRFSKLPSSSSASAPYSSLMNFKGVVLPMGHGKTTLAREEGWVDVDALLQPRVLNDIREEFYDLIASGSSVEEASVVLAKEIAPGLKLLNPSETVIIMAPTFELLDVLGIECVGAVVIKPEVVLSANSTRDPAERLVIEKNMEEVLARDGQDQIDVFTSENLDDVRWYIYCLCNRLCMPMAKPREYGIDDVSLLHTTYGTSKVEDIHEVVAAYDQGLVSRELVNYQVFANGLKSYRGFGFTWNDWAKTMSYAAHTRGTSSFDDSDWAAWPVTLNKISEGIPLEEHEDIQLLVESHKGEHERFVLALILHWKTLGLPSPLAKKIFPLYAIRRVHWGGVFDKIREGVIASNSFVGMQLTMDEREMILSMRLLSAGSIDQLRTVMGSQGGSYPRQIPDQKQEEQILVSLGKVRYSIDDNESKETKFNTFVNSTSVREIKHVNWDGKLLLREQIIKAIGMELLSRWDNEFDVERRVGRLLKSIAVRWYKASIIRDEWSDLACRILETDRLNMNLANGVAAMLTCDIETGTSGADWSIRIFDALKSFMVCGLVINKDAHIVMQQASGGIRPCILGITEAEIWSRIAKRNVPRSAMGYFAAGVGNIQKLMEIGVWSGSKTVMLMEMINAKSWMPKATDRMLLTCLVRWEHHFTNAEERYIFGKLANCYTDKIFGRRYASVKDRLSRLSLITSADGGLECTEAPVRGKLETRHSMWTGHGEVIATTKTVKTRNRRSIEKMLADYEDDAGKAETRISTYGIHKVGLAAVLLLQRENKTRINLHCELISRFTQ</sequence>
<feature type="compositionally biased region" description="Low complexity" evidence="1">
    <location>
        <begin position="51"/>
        <end position="68"/>
    </location>
</feature>
<evidence type="ECO:0000313" key="2">
    <source>
        <dbReference type="EMBL" id="QKK35391.1"/>
    </source>
</evidence>
<organism evidence="2">
    <name type="scientific">Erysiphe necator associated chrysovirus 3</name>
    <dbReference type="NCBI Taxonomy" id="2742544"/>
    <lineage>
        <taxon>Viruses</taxon>
        <taxon>Riboviria</taxon>
        <taxon>Orthornavirae</taxon>
        <taxon>Duplornaviricota</taxon>
        <taxon>Chrymotiviricetes</taxon>
        <taxon>Ghabrivirales</taxon>
        <taxon>Alphatotivirineae</taxon>
        <taxon>Chrysoviridae</taxon>
        <taxon>Chrysovirus</taxon>
    </lineage>
</organism>
<feature type="compositionally biased region" description="Basic residues" evidence="1">
    <location>
        <begin position="40"/>
        <end position="50"/>
    </location>
</feature>
<evidence type="ECO:0008006" key="3">
    <source>
        <dbReference type="Google" id="ProtNLM"/>
    </source>
</evidence>
<dbReference type="EMBL" id="MN617785">
    <property type="protein sequence ID" value="QKK35391.1"/>
    <property type="molecule type" value="Genomic_RNA"/>
</dbReference>
<name>A0A8E3YZB6_9VIRU</name>
<reference evidence="2" key="1">
    <citation type="submission" date="2019-10" db="EMBL/GenBank/DDBJ databases">
        <title>The miscellaneous mycovirome associated to the plant pathogenic fungus Erysiphe necator.</title>
        <authorList>
            <person name="Rodriguez-Romero J."/>
            <person name="Chiapello M."/>
            <person name="Cordoba L."/>
            <person name="Turina M."/>
            <person name="Ayllon M.A."/>
        </authorList>
    </citation>
    <scope>NUCLEOTIDE SEQUENCE</scope>
    <source>
        <strain evidence="2">PMS4_DN5719</strain>
    </source>
</reference>
<evidence type="ECO:0000256" key="1">
    <source>
        <dbReference type="SAM" id="MobiDB-lite"/>
    </source>
</evidence>
<proteinExistence type="predicted"/>
<feature type="region of interest" description="Disordered" evidence="1">
    <location>
        <begin position="1"/>
        <end position="68"/>
    </location>
</feature>
<accession>A0A8E3YZB6</accession>